<dbReference type="NCBIfam" id="TIGR00611">
    <property type="entry name" value="recf"/>
    <property type="match status" value="1"/>
</dbReference>
<keyword evidence="9 10" id="KW-0234">DNA repair</keyword>
<dbReference type="PANTHER" id="PTHR32182">
    <property type="entry name" value="DNA REPLICATION AND REPAIR PROTEIN RECF"/>
    <property type="match status" value="1"/>
</dbReference>
<dbReference type="InterPro" id="IPR001238">
    <property type="entry name" value="DNA-binding_RecF"/>
</dbReference>
<evidence type="ECO:0000256" key="9">
    <source>
        <dbReference type="HAMAP-Rule" id="MF_00365"/>
    </source>
</evidence>
<comment type="function">
    <text evidence="9 10">The RecF protein is involved in DNA metabolism; it is required for DNA replication and normal SOS inducibility. RecF binds preferentially to single-stranded, linear DNA. It also seems to bind ATP.</text>
</comment>
<dbReference type="InterPro" id="IPR027417">
    <property type="entry name" value="P-loop_NTPase"/>
</dbReference>
<name>A0A1F6CR85_HANXR</name>
<dbReference type="InterPro" id="IPR042174">
    <property type="entry name" value="RecF_2"/>
</dbReference>
<keyword evidence="6 9" id="KW-0547">Nucleotide-binding</keyword>
<comment type="similarity">
    <text evidence="2 9 10">Belongs to the RecF family.</text>
</comment>
<feature type="binding site" evidence="9">
    <location>
        <begin position="30"/>
        <end position="37"/>
    </location>
    <ligand>
        <name>ATP</name>
        <dbReference type="ChEBI" id="CHEBI:30616"/>
    </ligand>
</feature>
<dbReference type="GO" id="GO:0005737">
    <property type="term" value="C:cytoplasm"/>
    <property type="evidence" value="ECO:0007669"/>
    <property type="project" value="UniProtKB-SubCell"/>
</dbReference>
<keyword evidence="5 9" id="KW-0235">DNA replication</keyword>
<evidence type="ECO:0000256" key="5">
    <source>
        <dbReference type="ARBA" id="ARBA00022705"/>
    </source>
</evidence>
<comment type="caution">
    <text evidence="12">The sequence shown here is derived from an EMBL/GenBank/DDBJ whole genome shotgun (WGS) entry which is preliminary data.</text>
</comment>
<dbReference type="GO" id="GO:0006260">
    <property type="term" value="P:DNA replication"/>
    <property type="evidence" value="ECO:0007669"/>
    <property type="project" value="UniProtKB-UniRule"/>
</dbReference>
<dbReference type="PANTHER" id="PTHR32182:SF0">
    <property type="entry name" value="DNA REPLICATION AND REPAIR PROTEIN RECF"/>
    <property type="match status" value="1"/>
</dbReference>
<evidence type="ECO:0000256" key="6">
    <source>
        <dbReference type="ARBA" id="ARBA00022741"/>
    </source>
</evidence>
<evidence type="ECO:0000313" key="12">
    <source>
        <dbReference type="EMBL" id="OGG51699.1"/>
    </source>
</evidence>
<dbReference type="Pfam" id="PF02463">
    <property type="entry name" value="SMC_N"/>
    <property type="match status" value="1"/>
</dbReference>
<evidence type="ECO:0000256" key="7">
    <source>
        <dbReference type="ARBA" id="ARBA00022840"/>
    </source>
</evidence>
<keyword evidence="7 9" id="KW-0067">ATP-binding</keyword>
<evidence type="ECO:0000256" key="10">
    <source>
        <dbReference type="RuleBase" id="RU000578"/>
    </source>
</evidence>
<proteinExistence type="inferred from homology"/>
<dbReference type="PROSITE" id="PS00618">
    <property type="entry name" value="RECF_2"/>
    <property type="match status" value="1"/>
</dbReference>
<dbReference type="GO" id="GO:0005524">
    <property type="term" value="F:ATP binding"/>
    <property type="evidence" value="ECO:0007669"/>
    <property type="project" value="UniProtKB-UniRule"/>
</dbReference>
<dbReference type="AlphaFoldDB" id="A0A1F6CR85"/>
<dbReference type="HAMAP" id="MF_00365">
    <property type="entry name" value="RecF"/>
    <property type="match status" value="1"/>
</dbReference>
<evidence type="ECO:0000256" key="3">
    <source>
        <dbReference type="ARBA" id="ARBA00020170"/>
    </source>
</evidence>
<dbReference type="InterPro" id="IPR018078">
    <property type="entry name" value="DNA-binding_RecF_CS"/>
</dbReference>
<keyword evidence="9 10" id="KW-0227">DNA damage</keyword>
<protein>
    <recommendedName>
        <fullName evidence="3 9">DNA replication and repair protein RecF</fullName>
    </recommendedName>
</protein>
<feature type="domain" description="RecF/RecN/SMC N-terminal" evidence="11">
    <location>
        <begin position="2"/>
        <end position="345"/>
    </location>
</feature>
<comment type="subcellular location">
    <subcellularLocation>
        <location evidence="1 9 10">Cytoplasm</location>
    </subcellularLocation>
</comment>
<dbReference type="GO" id="GO:0000731">
    <property type="term" value="P:DNA synthesis involved in DNA repair"/>
    <property type="evidence" value="ECO:0007669"/>
    <property type="project" value="TreeGrafter"/>
</dbReference>
<evidence type="ECO:0000256" key="4">
    <source>
        <dbReference type="ARBA" id="ARBA00022490"/>
    </source>
</evidence>
<dbReference type="InterPro" id="IPR003395">
    <property type="entry name" value="RecF/RecN/SMC_N"/>
</dbReference>
<dbReference type="Gene3D" id="1.20.1050.90">
    <property type="entry name" value="RecF/RecN/SMC, N-terminal domain"/>
    <property type="match status" value="1"/>
</dbReference>
<dbReference type="GO" id="GO:0003697">
    <property type="term" value="F:single-stranded DNA binding"/>
    <property type="evidence" value="ECO:0007669"/>
    <property type="project" value="UniProtKB-UniRule"/>
</dbReference>
<keyword evidence="4 9" id="KW-0963">Cytoplasm</keyword>
<evidence type="ECO:0000259" key="11">
    <source>
        <dbReference type="Pfam" id="PF02463"/>
    </source>
</evidence>
<dbReference type="Proteomes" id="UP000178606">
    <property type="component" value="Unassembled WGS sequence"/>
</dbReference>
<dbReference type="Gene3D" id="3.40.50.300">
    <property type="entry name" value="P-loop containing nucleotide triphosphate hydrolases"/>
    <property type="match status" value="1"/>
</dbReference>
<dbReference type="GO" id="GO:0009432">
    <property type="term" value="P:SOS response"/>
    <property type="evidence" value="ECO:0007669"/>
    <property type="project" value="UniProtKB-UniRule"/>
</dbReference>
<keyword evidence="9 10" id="KW-0742">SOS response</keyword>
<accession>A0A1F6CR85</accession>
<keyword evidence="8 9" id="KW-0238">DNA-binding</keyword>
<evidence type="ECO:0000256" key="2">
    <source>
        <dbReference type="ARBA" id="ARBA00008016"/>
    </source>
</evidence>
<organism evidence="12 13">
    <name type="scientific">Handelsmanbacteria sp. (strain RIFCSPLOWO2_12_FULL_64_10)</name>
    <dbReference type="NCBI Taxonomy" id="1817868"/>
    <lineage>
        <taxon>Bacteria</taxon>
        <taxon>Candidatus Handelsmaniibacteriota</taxon>
    </lineage>
</organism>
<evidence type="ECO:0000256" key="1">
    <source>
        <dbReference type="ARBA" id="ARBA00004496"/>
    </source>
</evidence>
<dbReference type="SUPFAM" id="SSF52540">
    <property type="entry name" value="P-loop containing nucleoside triphosphate hydrolases"/>
    <property type="match status" value="1"/>
</dbReference>
<reference evidence="12 13" key="1">
    <citation type="journal article" date="2016" name="Nat. Commun.">
        <title>Thousands of microbial genomes shed light on interconnected biogeochemical processes in an aquifer system.</title>
        <authorList>
            <person name="Anantharaman K."/>
            <person name="Brown C.T."/>
            <person name="Hug L.A."/>
            <person name="Sharon I."/>
            <person name="Castelle C.J."/>
            <person name="Probst A.J."/>
            <person name="Thomas B.C."/>
            <person name="Singh A."/>
            <person name="Wilkins M.J."/>
            <person name="Karaoz U."/>
            <person name="Brodie E.L."/>
            <person name="Williams K.H."/>
            <person name="Hubbard S.S."/>
            <person name="Banfield J.F."/>
        </authorList>
    </citation>
    <scope>NUCLEOTIDE SEQUENCE [LARGE SCALE GENOMIC DNA]</scope>
    <source>
        <strain evidence="13">RIFCSPLOWO2_12_FULL_64_10</strain>
    </source>
</reference>
<evidence type="ECO:0000313" key="13">
    <source>
        <dbReference type="Proteomes" id="UP000178606"/>
    </source>
</evidence>
<dbReference type="EMBL" id="MFKF01000173">
    <property type="protein sequence ID" value="OGG51699.1"/>
    <property type="molecule type" value="Genomic_DNA"/>
</dbReference>
<evidence type="ECO:0000256" key="8">
    <source>
        <dbReference type="ARBA" id="ARBA00023125"/>
    </source>
</evidence>
<sequence>MFIESLTLQNFRCFKEGSFTFQGNKTVISGENGRGKSNLLESIYFLAVAKSSRGALERDVLRHGADYFNIQSSVLKKGSLRASIRIYYDPHSGKRIYLDECPLPRLSDLLGTFNAVLFSPEDVDLVLRYPHERRRMLDILASQASISYLSDLQAYQRALAQRNRLLKNGVSQADAEAQLQPWDVQLAGAGARIVRYRTEAVERVGSSARRFYASFSPEGEDLCVRYQSPWAADTAEETQVLILSGLRRQRDRELDLGYTLVGPHKDQLRFEIGGRDVQRHASQGQMKSALLSWKLAEAVFLESVACEAPVLLLDDIFSELDAGRSLRLLGLLGDFGQVILTTARDPDLPISEYQGIAI</sequence>
<gene>
    <name evidence="9" type="primary">recF</name>
    <name evidence="12" type="ORF">A3F84_23405</name>
</gene>
<dbReference type="GO" id="GO:0006302">
    <property type="term" value="P:double-strand break repair"/>
    <property type="evidence" value="ECO:0007669"/>
    <property type="project" value="TreeGrafter"/>
</dbReference>